<evidence type="ECO:0000313" key="4">
    <source>
        <dbReference type="EMBL" id="WNP39686.1"/>
    </source>
</evidence>
<dbReference type="AlphaFoldDB" id="A0AA96L4U9"/>
<accession>A0AA96L4U9</accession>
<reference evidence="4" key="1">
    <citation type="submission" date="2023-09" db="EMBL/GenBank/DDBJ databases">
        <title>Arcobacter tbilisiensis sp. nov. isolated from chicken meat in Tbilisi, Georgia.</title>
        <authorList>
            <person name="Matthias R."/>
            <person name="Zautner A.E."/>
        </authorList>
    </citation>
    <scope>NUCLEOTIDE SEQUENCE</scope>
    <source>
        <strain evidence="3">LEO 101</strain>
        <strain evidence="1">LEO 49</strain>
        <strain evidence="4">LEO 50</strain>
        <strain evidence="2">LEO 53</strain>
    </source>
</reference>
<protein>
    <submittedName>
        <fullName evidence="4">Uncharacterized protein</fullName>
    </submittedName>
</protein>
<evidence type="ECO:0000313" key="3">
    <source>
        <dbReference type="EMBL" id="WNP37594.1"/>
    </source>
</evidence>
<dbReference type="EMBL" id="CP135130">
    <property type="protein sequence ID" value="WNP37594.1"/>
    <property type="molecule type" value="Genomic_DNA"/>
</dbReference>
<gene>
    <name evidence="3" type="ORF">RJG58_08085</name>
    <name evidence="4" type="ORF">RMP69_08085</name>
    <name evidence="1" type="ORF">RMQ65_00005</name>
    <name evidence="2" type="ORF">RMQ67_08085</name>
</gene>
<dbReference type="EMBL" id="CP135131">
    <property type="protein sequence ID" value="WNP39686.1"/>
    <property type="molecule type" value="Genomic_DNA"/>
</dbReference>
<proteinExistence type="predicted"/>
<name>A0AA96L4U9_9BACT</name>
<dbReference type="EMBL" id="CP134855">
    <property type="protein sequence ID" value="WNL31444.1"/>
    <property type="molecule type" value="Genomic_DNA"/>
</dbReference>
<evidence type="ECO:0000313" key="1">
    <source>
        <dbReference type="EMBL" id="WNL27760.1"/>
    </source>
</evidence>
<dbReference type="EMBL" id="CP134853">
    <property type="protein sequence ID" value="WNL27760.1"/>
    <property type="molecule type" value="Genomic_DNA"/>
</dbReference>
<evidence type="ECO:0000313" key="2">
    <source>
        <dbReference type="EMBL" id="WNL31444.1"/>
    </source>
</evidence>
<sequence length="172" mass="20904">MEDILVSKDDENLINLFRLKNRVYNETFKSYIFIFNQIKNINFSSKIKYEDIDFTTIILDKNINNPSFQDNISMSFDTLDFLNVELNEKTQKLTEIIAICKDYSKLKKEDKEVVKDSYFFARYIQILCTTNYYKYYLDNYFHIYASIEDELQSSFWLSFKIYIRNILKYRTK</sequence>
<organism evidence="4">
    <name type="scientific">Arcobacter sp. AZ-2023</name>
    <dbReference type="NCBI Taxonomy" id="3074453"/>
    <lineage>
        <taxon>Bacteria</taxon>
        <taxon>Pseudomonadati</taxon>
        <taxon>Campylobacterota</taxon>
        <taxon>Epsilonproteobacteria</taxon>
        <taxon>Campylobacterales</taxon>
        <taxon>Arcobacteraceae</taxon>
        <taxon>Arcobacter</taxon>
    </lineage>
</organism>